<evidence type="ECO:0000313" key="3">
    <source>
        <dbReference type="Proteomes" id="UP001217918"/>
    </source>
</evidence>
<dbReference type="Proteomes" id="UP001217918">
    <property type="component" value="Unassembled WGS sequence"/>
</dbReference>
<proteinExistence type="predicted"/>
<name>A0AAD9HXV0_9PEZI</name>
<dbReference type="EMBL" id="JAQQPM010000001">
    <property type="protein sequence ID" value="KAK2066955.1"/>
    <property type="molecule type" value="Genomic_DNA"/>
</dbReference>
<organism evidence="2 3">
    <name type="scientific">Phyllachora maydis</name>
    <dbReference type="NCBI Taxonomy" id="1825666"/>
    <lineage>
        <taxon>Eukaryota</taxon>
        <taxon>Fungi</taxon>
        <taxon>Dikarya</taxon>
        <taxon>Ascomycota</taxon>
        <taxon>Pezizomycotina</taxon>
        <taxon>Sordariomycetes</taxon>
        <taxon>Sordariomycetidae</taxon>
        <taxon>Phyllachorales</taxon>
        <taxon>Phyllachoraceae</taxon>
        <taxon>Phyllachora</taxon>
    </lineage>
</organism>
<evidence type="ECO:0000256" key="1">
    <source>
        <dbReference type="SAM" id="Phobius"/>
    </source>
</evidence>
<gene>
    <name evidence="2" type="ORF">P8C59_000733</name>
</gene>
<dbReference type="AlphaFoldDB" id="A0AAD9HXV0"/>
<evidence type="ECO:0000313" key="2">
    <source>
        <dbReference type="EMBL" id="KAK2066955.1"/>
    </source>
</evidence>
<reference evidence="2" key="1">
    <citation type="journal article" date="2023" name="Mol. Plant Microbe Interact.">
        <title>Elucidating the Obligate Nature and Biological Capacity of an Invasive Fungal Corn Pathogen.</title>
        <authorList>
            <person name="MacCready J.S."/>
            <person name="Roggenkamp E.M."/>
            <person name="Gdanetz K."/>
            <person name="Chilvers M.I."/>
        </authorList>
    </citation>
    <scope>NUCLEOTIDE SEQUENCE</scope>
    <source>
        <strain evidence="2">PM02</strain>
    </source>
</reference>
<feature type="transmembrane region" description="Helical" evidence="1">
    <location>
        <begin position="21"/>
        <end position="43"/>
    </location>
</feature>
<keyword evidence="3" id="KW-1185">Reference proteome</keyword>
<keyword evidence="1" id="KW-0812">Transmembrane</keyword>
<accession>A0AAD9HXV0</accession>
<keyword evidence="1" id="KW-1133">Transmembrane helix</keyword>
<comment type="caution">
    <text evidence="2">The sequence shown here is derived from an EMBL/GenBank/DDBJ whole genome shotgun (WGS) entry which is preliminary data.</text>
</comment>
<sequence length="78" mass="8315">MLVRSVSYKYIKGVATLVLSIYIDVAARASIGCIIVSNLLITASTANTTAIIIATIATTIVITTAATTSIDRREKEKR</sequence>
<feature type="transmembrane region" description="Helical" evidence="1">
    <location>
        <begin position="49"/>
        <end position="70"/>
    </location>
</feature>
<protein>
    <submittedName>
        <fullName evidence="2">Uncharacterized protein</fullName>
    </submittedName>
</protein>
<keyword evidence="1" id="KW-0472">Membrane</keyword>